<proteinExistence type="predicted"/>
<evidence type="ECO:0000313" key="1">
    <source>
        <dbReference type="EMBL" id="GGU95572.1"/>
    </source>
</evidence>
<reference evidence="1 2" key="1">
    <citation type="journal article" date="2014" name="Int. J. Syst. Evol. Microbiol.">
        <title>Complete genome sequence of Corynebacterium casei LMG S-19264T (=DSM 44701T), isolated from a smear-ripened cheese.</title>
        <authorList>
            <consortium name="US DOE Joint Genome Institute (JGI-PGF)"/>
            <person name="Walter F."/>
            <person name="Albersmeier A."/>
            <person name="Kalinowski J."/>
            <person name="Ruckert C."/>
        </authorList>
    </citation>
    <scope>NUCLEOTIDE SEQUENCE [LARGE SCALE GENOMIC DNA]</scope>
    <source>
        <strain evidence="1 2">JCM 4434</strain>
    </source>
</reference>
<organism evidence="1 2">
    <name type="scientific">Kitasatospora aureofaciens</name>
    <name type="common">Streptomyces aureofaciens</name>
    <dbReference type="NCBI Taxonomy" id="1894"/>
    <lineage>
        <taxon>Bacteria</taxon>
        <taxon>Bacillati</taxon>
        <taxon>Actinomycetota</taxon>
        <taxon>Actinomycetes</taxon>
        <taxon>Kitasatosporales</taxon>
        <taxon>Streptomycetaceae</taxon>
        <taxon>Kitasatospora</taxon>
    </lineage>
</organism>
<comment type="caution">
    <text evidence="1">The sequence shown here is derived from an EMBL/GenBank/DDBJ whole genome shotgun (WGS) entry which is preliminary data.</text>
</comment>
<gene>
    <name evidence="1" type="ORF">GCM10010502_56800</name>
</gene>
<name>A0A8H9HZ11_KITAU</name>
<dbReference type="Proteomes" id="UP000610124">
    <property type="component" value="Unassembled WGS sequence"/>
</dbReference>
<accession>A0A8H9HZ11</accession>
<protein>
    <submittedName>
        <fullName evidence="1">Uncharacterized protein</fullName>
    </submittedName>
</protein>
<dbReference type="EMBL" id="BMUB01000017">
    <property type="protein sequence ID" value="GGU95572.1"/>
    <property type="molecule type" value="Genomic_DNA"/>
</dbReference>
<evidence type="ECO:0000313" key="2">
    <source>
        <dbReference type="Proteomes" id="UP000610124"/>
    </source>
</evidence>
<dbReference type="AlphaFoldDB" id="A0A8H9HZ11"/>
<dbReference type="SUPFAM" id="SSF75011">
    <property type="entry name" value="3-carboxy-cis,cis-mucoante lactonizing enzyme"/>
    <property type="match status" value="1"/>
</dbReference>
<sequence>MAGVNRAGFDRDFHSSAKAGEPVRCNSIGRLGYSAVRNSVRELTAGQPGAAGAVSCSGMNRLLSSALTFGWCGREQGDVVSTVDVQRVWKPSVTELWAGRRPLWWTVGPTGELAVLLVHRQYLRRSRYVKGWVGWGPQVPFDGVLVIRQADGSLQRRPIKDVPVRPSHIALLPKSRLLIASGRAGKEESGAWSPNAVVFSLESGDQETNFCIGDDIPALVTDRGGSIWTAYGDEGIYGGHPESAAGLAGWSAEGQATWAPGGRLPDVPLEGCTAATEGDRVWLIWYSGSRRGGTFLTRITPSTGEVTSWRSPVGDPDGFAVRGRRAVLTKRVHNQRSTEVVRAELDGETWSVTERRRIRVPGRVVMRCGQGRDGLLWLRAGDTWLRIEA</sequence>